<dbReference type="EMBL" id="MN739130">
    <property type="protein sequence ID" value="QHS90156.1"/>
    <property type="molecule type" value="Genomic_DNA"/>
</dbReference>
<protein>
    <recommendedName>
        <fullName evidence="3">Surface antigen BspA-like</fullName>
    </recommendedName>
</protein>
<dbReference type="InterPro" id="IPR053139">
    <property type="entry name" value="Surface_bspA-like"/>
</dbReference>
<organism evidence="2">
    <name type="scientific">viral metagenome</name>
    <dbReference type="NCBI Taxonomy" id="1070528"/>
    <lineage>
        <taxon>unclassified sequences</taxon>
        <taxon>metagenomes</taxon>
        <taxon>organismal metagenomes</taxon>
    </lineage>
</organism>
<name>A0A6C0BDH2_9ZZZZ</name>
<evidence type="ECO:0000313" key="2">
    <source>
        <dbReference type="EMBL" id="QHS90156.1"/>
    </source>
</evidence>
<evidence type="ECO:0008006" key="3">
    <source>
        <dbReference type="Google" id="ProtNLM"/>
    </source>
</evidence>
<evidence type="ECO:0000256" key="1">
    <source>
        <dbReference type="SAM" id="Coils"/>
    </source>
</evidence>
<dbReference type="PANTHER" id="PTHR45661:SF3">
    <property type="entry name" value="IG-LIKE DOMAIN-CONTAINING PROTEIN"/>
    <property type="match status" value="1"/>
</dbReference>
<feature type="coiled-coil region" evidence="1">
    <location>
        <begin position="35"/>
        <end position="62"/>
    </location>
</feature>
<accession>A0A6C0BDH2</accession>
<reference evidence="2" key="1">
    <citation type="journal article" date="2020" name="Nature">
        <title>Giant virus diversity and host interactions through global metagenomics.</title>
        <authorList>
            <person name="Schulz F."/>
            <person name="Roux S."/>
            <person name="Paez-Espino D."/>
            <person name="Jungbluth S."/>
            <person name="Walsh D.A."/>
            <person name="Denef V.J."/>
            <person name="McMahon K.D."/>
            <person name="Konstantinidis K.T."/>
            <person name="Eloe-Fadrosh E.A."/>
            <person name="Kyrpides N.C."/>
            <person name="Woyke T."/>
        </authorList>
    </citation>
    <scope>NUCLEOTIDE SEQUENCE</scope>
    <source>
        <strain evidence="2">GVMAG-M-3300010160-60</strain>
    </source>
</reference>
<dbReference type="Pfam" id="PF13306">
    <property type="entry name" value="LRR_5"/>
    <property type="match status" value="2"/>
</dbReference>
<dbReference type="InterPro" id="IPR026906">
    <property type="entry name" value="LRR_5"/>
</dbReference>
<dbReference type="Gene3D" id="3.80.10.10">
    <property type="entry name" value="Ribonuclease Inhibitor"/>
    <property type="match status" value="4"/>
</dbReference>
<dbReference type="SUPFAM" id="SSF52058">
    <property type="entry name" value="L domain-like"/>
    <property type="match status" value="1"/>
</dbReference>
<dbReference type="PANTHER" id="PTHR45661">
    <property type="entry name" value="SURFACE ANTIGEN"/>
    <property type="match status" value="1"/>
</dbReference>
<proteinExistence type="predicted"/>
<dbReference type="InterPro" id="IPR032675">
    <property type="entry name" value="LRR_dom_sf"/>
</dbReference>
<sequence length="425" mass="47386">MNKIYNIHIVIKSIFLVHKYNKCINIIYFMSDFRREHLQRDIERQQQQLDNLQKQLVELPDVPNKLGPLTVSTPLNTFTFNYTGYSIIYAIINDDTCAIIGTTLVTGDINLDVSYATDPSSKSRRVVAVYDGAFNGITNIKTVVLPECLSIGYQAFKNSGLTEITSNSFPKCLTIGDFAFQSCGTLKEVKFPKCIIIGYGAFDICGDLEEVEFPKCITIGEYAFNSCSALEKIEFPSCTTIGGYAFLDCDSLKEAKFPKCIIIGGNAFRLCDALKKVEFPSCTTIGNNAFSRCGDLEKVKFPKCTTIGSLAFYLCDELKEVEFPKCVTIGDYAFEGCALKCVTIPCTIRYIGNDAFSGNPLERVNFEGSYDITTGSSPFLSYDDSNIQSTVLRVRIPDMCNVKKYANVLQLDKDIFRPLKNCCKC</sequence>
<dbReference type="AlphaFoldDB" id="A0A6C0BDH2"/>
<keyword evidence="1" id="KW-0175">Coiled coil</keyword>